<keyword evidence="2" id="KW-1185">Reference proteome</keyword>
<evidence type="ECO:0000313" key="2">
    <source>
        <dbReference type="Proteomes" id="UP000805704"/>
    </source>
</evidence>
<reference evidence="1" key="1">
    <citation type="submission" date="2020-04" db="EMBL/GenBank/DDBJ databases">
        <title>A chromosome-scale assembly and high-density genetic map of the yellow drum (Nibea albiflora) genome.</title>
        <authorList>
            <person name="Xu D."/>
            <person name="Zhang W."/>
            <person name="Chen R."/>
            <person name="Tan P."/>
            <person name="Wang L."/>
            <person name="Song H."/>
            <person name="Tian L."/>
            <person name="Zhu Q."/>
            <person name="Wang B."/>
        </authorList>
    </citation>
    <scope>NUCLEOTIDE SEQUENCE</scope>
    <source>
        <strain evidence="1">ZJHYS-2018</strain>
    </source>
</reference>
<accession>A0ACB7EVZ8</accession>
<comment type="caution">
    <text evidence="1">The sequence shown here is derived from an EMBL/GenBank/DDBJ whole genome shotgun (WGS) entry which is preliminary data.</text>
</comment>
<name>A0ACB7EVZ8_NIBAL</name>
<dbReference type="Proteomes" id="UP000805704">
    <property type="component" value="Chromosome 20"/>
</dbReference>
<proteinExistence type="predicted"/>
<dbReference type="EMBL" id="CM024808">
    <property type="protein sequence ID" value="KAG8006419.1"/>
    <property type="molecule type" value="Genomic_DNA"/>
</dbReference>
<organism evidence="1 2">
    <name type="scientific">Nibea albiflora</name>
    <name type="common">Yellow drum</name>
    <name type="synonym">Corvina albiflora</name>
    <dbReference type="NCBI Taxonomy" id="240163"/>
    <lineage>
        <taxon>Eukaryota</taxon>
        <taxon>Metazoa</taxon>
        <taxon>Chordata</taxon>
        <taxon>Craniata</taxon>
        <taxon>Vertebrata</taxon>
        <taxon>Euteleostomi</taxon>
        <taxon>Actinopterygii</taxon>
        <taxon>Neopterygii</taxon>
        <taxon>Teleostei</taxon>
        <taxon>Neoteleostei</taxon>
        <taxon>Acanthomorphata</taxon>
        <taxon>Eupercaria</taxon>
        <taxon>Sciaenidae</taxon>
        <taxon>Nibea</taxon>
    </lineage>
</organism>
<evidence type="ECO:0000313" key="1">
    <source>
        <dbReference type="EMBL" id="KAG8006419.1"/>
    </source>
</evidence>
<protein>
    <submittedName>
        <fullName evidence="1">Zona pellucida sperm-binding protein 4</fullName>
    </submittedName>
</protein>
<sequence>MNRAKLCLVSLIVGLVAPHCWCFSAVQVKKTTERLVIPKVTCSARRIRAVFGPLVSSNIHVKDVTGATVPVRLSEGSCGVRLSRDRNQSLSFLSRYDSCYARTEGSRVVIPLQVQLTGEDRWFRVNISCPLIKRHSERTQLAPTPLPGSCDIERALRVDCGHHSISSDACYKLGCCYDASDLTCFYKLNVCSLDGHFVFSVKATDTDPPIDPSSLVIKDQPQCYPAVTTPDTAVFKIGVMDCGAKMKVDGDVRIYEVEVEELHAKRLTKSSPFSLQVQCEYEASDLKRAVDLRSLYTVTNPPPVVALGTIRVQMKIAKDASFTSFFPEDQLPLTLPLRKAAYVEISIAQPSPDPTLSLRVQDCFAYPASRHSVWTLLYDGCPNPLDNLRSSVPVDKQGKTTSQSPVRRFDVKTFAFLDPHTGHPSMEEMYFYCWVEICTNDIECAQRCAFISSEGDRQRRETTSESYQVKLVSLGPLLLGQNSTEQDDNPCVKQNTMFKVTVYMLSAVGAALLLILLFMAVSSIRRCRKPEPEEARDAKVDGEESQ</sequence>
<gene>
    <name evidence="1" type="primary">ZP4.3</name>
    <name evidence="1" type="ORF">GBF38_000997</name>
</gene>